<accession>A0AAJ8LXU3</accession>
<dbReference type="Gene3D" id="3.40.50.360">
    <property type="match status" value="1"/>
</dbReference>
<dbReference type="RefSeq" id="WP_246125609.1">
    <property type="nucleotide sequence ID" value="NZ_CP144914.1"/>
</dbReference>
<comment type="similarity">
    <text evidence="1">Belongs to the NAD(P)H dehydrogenase (quinone) family.</text>
</comment>
<evidence type="ECO:0000259" key="3">
    <source>
        <dbReference type="Pfam" id="PF02525"/>
    </source>
</evidence>
<dbReference type="InterPro" id="IPR003680">
    <property type="entry name" value="Flavodoxin_fold"/>
</dbReference>
<dbReference type="AlphaFoldDB" id="A0AAJ8LXU3"/>
<gene>
    <name evidence="4" type="ORF">FTX54_012000</name>
</gene>
<evidence type="ECO:0000256" key="2">
    <source>
        <dbReference type="ARBA" id="ARBA00023002"/>
    </source>
</evidence>
<dbReference type="GO" id="GO:0003955">
    <property type="term" value="F:NAD(P)H dehydrogenase (quinone) activity"/>
    <property type="evidence" value="ECO:0007669"/>
    <property type="project" value="TreeGrafter"/>
</dbReference>
<proteinExistence type="inferred from homology"/>
<feature type="domain" description="Flavodoxin-like fold" evidence="3">
    <location>
        <begin position="2"/>
        <end position="175"/>
    </location>
</feature>
<dbReference type="KEGG" id="ahal:FTX54_012000"/>
<keyword evidence="2 4" id="KW-0560">Oxidoreductase</keyword>
<dbReference type="EMBL" id="CP144914">
    <property type="protein sequence ID" value="WWD81662.1"/>
    <property type="molecule type" value="Genomic_DNA"/>
</dbReference>
<evidence type="ECO:0000256" key="1">
    <source>
        <dbReference type="ARBA" id="ARBA00006252"/>
    </source>
</evidence>
<sequence length="192" mass="21273">MIIYMHPSQDSFNGSVYEAFTKGLKGTVTTHSPGIENFNPNLTIEEYNASVQGTYASDLAEAHEDLKQADHIVFMFPLWWGSFPAAGKGFIDRVFSYGVAYELEGEEPVPLLKGKKASLVFTTGAPPDVFHKQGLYKNVVNGIDDHLLAFCGLKLYGVLHFGDVQQISDEKREVMLDDAERFATALSEEDDS</sequence>
<reference evidence="4 5" key="1">
    <citation type="submission" date="2024-01" db="EMBL/GenBank/DDBJ databases">
        <title>Complete Genome Sequence of Alkalicoccus halolimnae BZ-SZ-XJ29T, a Moderately Halophilic Bacterium Isolated from a Salt Lake.</title>
        <authorList>
            <person name="Zhao B."/>
        </authorList>
    </citation>
    <scope>NUCLEOTIDE SEQUENCE [LARGE SCALE GENOMIC DNA]</scope>
    <source>
        <strain evidence="4 5">BZ-SZ-XJ29</strain>
    </source>
</reference>
<dbReference type="InterPro" id="IPR029039">
    <property type="entry name" value="Flavoprotein-like_sf"/>
</dbReference>
<dbReference type="EC" id="1.-.-.-" evidence="4"/>
<dbReference type="PANTHER" id="PTHR10204:SF34">
    <property type="entry name" value="NAD(P)H DEHYDROGENASE [QUINONE] 1 ISOFORM 1"/>
    <property type="match status" value="1"/>
</dbReference>
<name>A0AAJ8LXU3_9BACI</name>
<dbReference type="PANTHER" id="PTHR10204">
    <property type="entry name" value="NAD P H OXIDOREDUCTASE-RELATED"/>
    <property type="match status" value="1"/>
</dbReference>
<evidence type="ECO:0000313" key="5">
    <source>
        <dbReference type="Proteomes" id="UP000321816"/>
    </source>
</evidence>
<organism evidence="4 5">
    <name type="scientific">Alkalicoccus halolimnae</name>
    <dbReference type="NCBI Taxonomy" id="1667239"/>
    <lineage>
        <taxon>Bacteria</taxon>
        <taxon>Bacillati</taxon>
        <taxon>Bacillota</taxon>
        <taxon>Bacilli</taxon>
        <taxon>Bacillales</taxon>
        <taxon>Bacillaceae</taxon>
        <taxon>Alkalicoccus</taxon>
    </lineage>
</organism>
<dbReference type="SUPFAM" id="SSF52218">
    <property type="entry name" value="Flavoproteins"/>
    <property type="match status" value="1"/>
</dbReference>
<protein>
    <submittedName>
        <fullName evidence="4">NAD(P)H-dependent oxidoreductase</fullName>
        <ecNumber evidence="4">1.-.-.-</ecNumber>
        <ecNumber evidence="4">1.6.99.-</ecNumber>
    </submittedName>
</protein>
<dbReference type="EC" id="1.6.99.-" evidence="4"/>
<dbReference type="InterPro" id="IPR051545">
    <property type="entry name" value="NAD(P)H_dehydrogenase_qn"/>
</dbReference>
<dbReference type="GO" id="GO:0005829">
    <property type="term" value="C:cytosol"/>
    <property type="evidence" value="ECO:0007669"/>
    <property type="project" value="TreeGrafter"/>
</dbReference>
<evidence type="ECO:0000313" key="4">
    <source>
        <dbReference type="EMBL" id="WWD81662.1"/>
    </source>
</evidence>
<dbReference type="Proteomes" id="UP000321816">
    <property type="component" value="Chromosome"/>
</dbReference>
<keyword evidence="5" id="KW-1185">Reference proteome</keyword>
<dbReference type="Pfam" id="PF02525">
    <property type="entry name" value="Flavodoxin_2"/>
    <property type="match status" value="1"/>
</dbReference>